<sequence>MFNGRGTNKKAGKMDCDDKSFWVFGYGSLMWNPEFEFAERVPATLVDYARSFCMWSIHHRGSLEVPGLVLALDREAGSTCRGLAYRVSGGGAQETLERLRERELVSSAYLENTVPLILDDGRTVQSLAYIVDRTHVQYTGAMSHDAQADVIARATGGRGPNYEYLFNTALHLAELGMEDTDLNQLVALVRRRMSLHSCDPSVRS</sequence>
<dbReference type="GO" id="GO:0061928">
    <property type="term" value="F:glutathione specific gamma-glutamylcyclotransferase activity"/>
    <property type="evidence" value="ECO:0007669"/>
    <property type="project" value="UniProtKB-EC"/>
</dbReference>
<protein>
    <recommendedName>
        <fullName evidence="1">glutathione-specific gamma-glutamylcyclotransferase</fullName>
        <ecNumber evidence="1">4.3.2.7</ecNumber>
    </recommendedName>
</protein>
<dbReference type="InterPro" id="IPR006840">
    <property type="entry name" value="ChaC"/>
</dbReference>
<dbReference type="PANTHER" id="PTHR12192:SF2">
    <property type="entry name" value="GLUTATHIONE-SPECIFIC GAMMA-GLUTAMYLCYCLOTRANSFERASE 2"/>
    <property type="match status" value="1"/>
</dbReference>
<name>A0A0P0A968_9RHOB</name>
<dbReference type="SUPFAM" id="SSF110857">
    <property type="entry name" value="Gamma-glutamyl cyclotransferase-like"/>
    <property type="match status" value="1"/>
</dbReference>
<dbReference type="GO" id="GO:0006751">
    <property type="term" value="P:glutathione catabolic process"/>
    <property type="evidence" value="ECO:0007669"/>
    <property type="project" value="InterPro"/>
</dbReference>
<accession>A0A0P0A968</accession>
<dbReference type="Pfam" id="PF04752">
    <property type="entry name" value="ChaC"/>
    <property type="match status" value="1"/>
</dbReference>
<dbReference type="InterPro" id="IPR036568">
    <property type="entry name" value="GGCT-like_sf"/>
</dbReference>
<dbReference type="EMBL" id="CP012023">
    <property type="protein sequence ID" value="ALI55092.1"/>
    <property type="molecule type" value="Genomic_DNA"/>
</dbReference>
<reference evidence="3 4" key="1">
    <citation type="submission" date="2015-05" db="EMBL/GenBank/DDBJ databases">
        <authorList>
            <person name="Wang D.B."/>
            <person name="Wang M."/>
        </authorList>
    </citation>
    <scope>NUCLEOTIDE SEQUENCE [LARGE SCALE GENOMIC DNA]</scope>
    <source>
        <strain evidence="3 4">IMCC 12053</strain>
    </source>
</reference>
<dbReference type="Gene3D" id="3.10.490.10">
    <property type="entry name" value="Gamma-glutamyl cyclotransferase-like"/>
    <property type="match status" value="1"/>
</dbReference>
<dbReference type="PANTHER" id="PTHR12192">
    <property type="entry name" value="CATION TRANSPORT PROTEIN CHAC-RELATED"/>
    <property type="match status" value="1"/>
</dbReference>
<evidence type="ECO:0000256" key="2">
    <source>
        <dbReference type="ARBA" id="ARBA00023239"/>
    </source>
</evidence>
<dbReference type="PATRIC" id="fig|1397108.4.peg.1173"/>
<dbReference type="KEGG" id="cmar:IMCC12053_1144"/>
<proteinExistence type="predicted"/>
<evidence type="ECO:0000313" key="4">
    <source>
        <dbReference type="Proteomes" id="UP000064920"/>
    </source>
</evidence>
<dbReference type="AlphaFoldDB" id="A0A0P0A968"/>
<organism evidence="3 4">
    <name type="scientific">Celeribacter marinus</name>
    <dbReference type="NCBI Taxonomy" id="1397108"/>
    <lineage>
        <taxon>Bacteria</taxon>
        <taxon>Pseudomonadati</taxon>
        <taxon>Pseudomonadota</taxon>
        <taxon>Alphaproteobacteria</taxon>
        <taxon>Rhodobacterales</taxon>
        <taxon>Roseobacteraceae</taxon>
        <taxon>Celeribacter</taxon>
    </lineage>
</organism>
<dbReference type="GO" id="GO:0005737">
    <property type="term" value="C:cytoplasm"/>
    <property type="evidence" value="ECO:0007669"/>
    <property type="project" value="TreeGrafter"/>
</dbReference>
<dbReference type="Proteomes" id="UP000064920">
    <property type="component" value="Chromosome"/>
</dbReference>
<gene>
    <name evidence="3" type="ORF">IMCC12053_1144</name>
</gene>
<dbReference type="STRING" id="1397108.IMCC12053_1144"/>
<dbReference type="CDD" id="cd06661">
    <property type="entry name" value="GGCT_like"/>
    <property type="match status" value="1"/>
</dbReference>
<evidence type="ECO:0000256" key="1">
    <source>
        <dbReference type="ARBA" id="ARBA00012344"/>
    </source>
</evidence>
<dbReference type="EC" id="4.3.2.7" evidence="1"/>
<keyword evidence="2" id="KW-0456">Lyase</keyword>
<dbReference type="InterPro" id="IPR013024">
    <property type="entry name" value="GGCT-like"/>
</dbReference>
<evidence type="ECO:0000313" key="3">
    <source>
        <dbReference type="EMBL" id="ALI55092.1"/>
    </source>
</evidence>
<keyword evidence="4" id="KW-1185">Reference proteome</keyword>